<organism evidence="5 6">
    <name type="scientific">Deinococcus sonorensis</name>
    <dbReference type="NCBI Taxonomy" id="309891"/>
    <lineage>
        <taxon>Bacteria</taxon>
        <taxon>Thermotogati</taxon>
        <taxon>Deinococcota</taxon>
        <taxon>Deinococci</taxon>
        <taxon>Deinococcales</taxon>
        <taxon>Deinococcaceae</taxon>
        <taxon>Deinococcus</taxon>
    </lineage>
</organism>
<evidence type="ECO:0000313" key="6">
    <source>
        <dbReference type="Proteomes" id="UP001595939"/>
    </source>
</evidence>
<dbReference type="Pfam" id="PF13360">
    <property type="entry name" value="PQQ_2"/>
    <property type="match status" value="1"/>
</dbReference>
<dbReference type="InterPro" id="IPR002372">
    <property type="entry name" value="PQQ_rpt_dom"/>
</dbReference>
<dbReference type="Proteomes" id="UP001595939">
    <property type="component" value="Unassembled WGS sequence"/>
</dbReference>
<evidence type="ECO:0000259" key="4">
    <source>
        <dbReference type="Pfam" id="PF13360"/>
    </source>
</evidence>
<dbReference type="InterPro" id="IPR011047">
    <property type="entry name" value="Quinoprotein_ADH-like_sf"/>
</dbReference>
<evidence type="ECO:0000256" key="2">
    <source>
        <dbReference type="ARBA" id="ARBA00008156"/>
    </source>
</evidence>
<comment type="similarity">
    <text evidence="2">Belongs to the bacterial PQQ dehydrogenase family.</text>
</comment>
<proteinExistence type="inferred from homology"/>
<name>A0ABV8YHI9_9DEIO</name>
<sequence>WDTAAAPLVYDVNGGKYMAVANKGGWLYIYDRATHKLVSRQETTTHLNAEKPVSLTGRRDCPGILGGVEWNGPALDTINNALYVNSVDWCATYKIGETRYVDGSLYFGGDASFDPVKDARGWTRAYNAATGAPMWQVKQATPMIAGVTPTAGGVIFTGDQNGDFMAMDAKDGRKLYTFRTGGAIGGGVVTYAVDGQQYVATTSGNASRSIWSTTGSATIFVFTVPGNGGK</sequence>
<evidence type="ECO:0000256" key="1">
    <source>
        <dbReference type="ARBA" id="ARBA00001931"/>
    </source>
</evidence>
<dbReference type="Gene3D" id="2.140.10.10">
    <property type="entry name" value="Quinoprotein alcohol dehydrogenase-like superfamily"/>
    <property type="match status" value="1"/>
</dbReference>
<gene>
    <name evidence="5" type="ORF">ACFO0P_21535</name>
</gene>
<accession>A0ABV8YHI9</accession>
<dbReference type="PANTHER" id="PTHR32303:SF10">
    <property type="entry name" value="OUTER MEMBRANE PROTEIN ASSEMBLY FACTOR BAMB"/>
    <property type="match status" value="1"/>
</dbReference>
<dbReference type="SUPFAM" id="SSF50998">
    <property type="entry name" value="Quinoprotein alcohol dehydrogenase-like"/>
    <property type="match status" value="1"/>
</dbReference>
<dbReference type="RefSeq" id="WP_380130138.1">
    <property type="nucleotide sequence ID" value="NZ_JBHSEG010000021.1"/>
</dbReference>
<evidence type="ECO:0000313" key="5">
    <source>
        <dbReference type="EMBL" id="MFC4456368.1"/>
    </source>
</evidence>
<keyword evidence="6" id="KW-1185">Reference proteome</keyword>
<keyword evidence="3" id="KW-0560">Oxidoreductase</keyword>
<dbReference type="EMBL" id="JBHSEG010000021">
    <property type="protein sequence ID" value="MFC4456368.1"/>
    <property type="molecule type" value="Genomic_DNA"/>
</dbReference>
<reference evidence="6" key="1">
    <citation type="journal article" date="2019" name="Int. J. Syst. Evol. Microbiol.">
        <title>The Global Catalogue of Microorganisms (GCM) 10K type strain sequencing project: providing services to taxonomists for standard genome sequencing and annotation.</title>
        <authorList>
            <consortium name="The Broad Institute Genomics Platform"/>
            <consortium name="The Broad Institute Genome Sequencing Center for Infectious Disease"/>
            <person name="Wu L."/>
            <person name="Ma J."/>
        </authorList>
    </citation>
    <scope>NUCLEOTIDE SEQUENCE [LARGE SCALE GENOMIC DNA]</scope>
    <source>
        <strain evidence="6">CCUG 39970</strain>
    </source>
</reference>
<comment type="cofactor">
    <cofactor evidence="1">
        <name>pyrroloquinoline quinone</name>
        <dbReference type="ChEBI" id="CHEBI:58442"/>
    </cofactor>
</comment>
<feature type="domain" description="Pyrrolo-quinoline quinone repeat" evidence="4">
    <location>
        <begin position="120"/>
        <end position="215"/>
    </location>
</feature>
<dbReference type="PANTHER" id="PTHR32303">
    <property type="entry name" value="QUINOPROTEIN ALCOHOL DEHYDROGENASE (CYTOCHROME C)"/>
    <property type="match status" value="1"/>
</dbReference>
<comment type="caution">
    <text evidence="5">The sequence shown here is derived from an EMBL/GenBank/DDBJ whole genome shotgun (WGS) entry which is preliminary data.</text>
</comment>
<protein>
    <submittedName>
        <fullName evidence="5">PQQ-binding-like beta-propeller repeat protein</fullName>
    </submittedName>
</protein>
<feature type="non-terminal residue" evidence="5">
    <location>
        <position position="1"/>
    </location>
</feature>
<evidence type="ECO:0000256" key="3">
    <source>
        <dbReference type="ARBA" id="ARBA00023002"/>
    </source>
</evidence>